<dbReference type="CDD" id="cd08964">
    <property type="entry name" value="L-asparaginase_II"/>
    <property type="match status" value="1"/>
</dbReference>
<dbReference type="SFLD" id="SFLDS00057">
    <property type="entry name" value="Glutaminase/Asparaginase"/>
    <property type="match status" value="1"/>
</dbReference>
<dbReference type="RefSeq" id="WP_020429676.1">
    <property type="nucleotide sequence ID" value="NZ_AGBD01000915.1"/>
</dbReference>
<evidence type="ECO:0000256" key="4">
    <source>
        <dbReference type="ARBA" id="ARBA00049366"/>
    </source>
</evidence>
<evidence type="ECO:0000256" key="7">
    <source>
        <dbReference type="PROSITE-ProRule" id="PRU10099"/>
    </source>
</evidence>
<dbReference type="AlphaFoldDB" id="A0A0E4CXU1"/>
<gene>
    <name evidence="12" type="ORF">PRIO_4312</name>
</gene>
<comment type="similarity">
    <text evidence="1 9">Belongs to the asparaginase 1 family.</text>
</comment>
<dbReference type="InterPro" id="IPR027474">
    <property type="entry name" value="L-asparaginase_N"/>
</dbReference>
<dbReference type="PANTHER" id="PTHR11707:SF28">
    <property type="entry name" value="60 KDA LYSOPHOSPHOLIPASE"/>
    <property type="match status" value="1"/>
</dbReference>
<dbReference type="SMART" id="SM00870">
    <property type="entry name" value="Asparaginase"/>
    <property type="match status" value="1"/>
</dbReference>
<dbReference type="GO" id="GO:0006528">
    <property type="term" value="P:asparagine metabolic process"/>
    <property type="evidence" value="ECO:0007669"/>
    <property type="project" value="InterPro"/>
</dbReference>
<feature type="active site" evidence="8">
    <location>
        <position position="110"/>
    </location>
</feature>
<dbReference type="EMBL" id="LN831776">
    <property type="protein sequence ID" value="CQR56714.1"/>
    <property type="molecule type" value="Genomic_DNA"/>
</dbReference>
<evidence type="ECO:0000256" key="8">
    <source>
        <dbReference type="PROSITE-ProRule" id="PRU10100"/>
    </source>
</evidence>
<keyword evidence="3 12" id="KW-0378">Hydrolase</keyword>
<dbReference type="HOGENOM" id="CLU_019134_1_2_9"/>
<evidence type="ECO:0000256" key="5">
    <source>
        <dbReference type="PIRSR" id="PIRSR001220-1"/>
    </source>
</evidence>
<dbReference type="InterPro" id="IPR027473">
    <property type="entry name" value="L-asparaginase_C"/>
</dbReference>
<dbReference type="PIRSF" id="PIRSF500176">
    <property type="entry name" value="L_ASNase"/>
    <property type="match status" value="1"/>
</dbReference>
<dbReference type="InterPro" id="IPR027475">
    <property type="entry name" value="Asparaginase/glutaminase_AS2"/>
</dbReference>
<dbReference type="InterPro" id="IPR020827">
    <property type="entry name" value="Asparaginase/glutaminase_AS1"/>
</dbReference>
<evidence type="ECO:0000256" key="3">
    <source>
        <dbReference type="ARBA" id="ARBA00022801"/>
    </source>
</evidence>
<dbReference type="InterPro" id="IPR036152">
    <property type="entry name" value="Asp/glu_Ase-like_sf"/>
</dbReference>
<evidence type="ECO:0000256" key="1">
    <source>
        <dbReference type="ARBA" id="ARBA00010518"/>
    </source>
</evidence>
<dbReference type="InterPro" id="IPR006034">
    <property type="entry name" value="Asparaginase/glutaminase-like"/>
</dbReference>
<dbReference type="InterPro" id="IPR040919">
    <property type="entry name" value="Asparaginase_C"/>
</dbReference>
<dbReference type="InterPro" id="IPR037152">
    <property type="entry name" value="L-asparaginase_N_sf"/>
</dbReference>
<dbReference type="Pfam" id="PF00710">
    <property type="entry name" value="Asparaginase"/>
    <property type="match status" value="1"/>
</dbReference>
<dbReference type="PATRIC" id="fig|1073571.4.peg.4617"/>
<comment type="catalytic activity">
    <reaction evidence="4">
        <text>L-asparagine + H2O = L-aspartate + NH4(+)</text>
        <dbReference type="Rhea" id="RHEA:21016"/>
        <dbReference type="ChEBI" id="CHEBI:15377"/>
        <dbReference type="ChEBI" id="CHEBI:28938"/>
        <dbReference type="ChEBI" id="CHEBI:29991"/>
        <dbReference type="ChEBI" id="CHEBI:58048"/>
        <dbReference type="EC" id="3.5.1.1"/>
    </reaction>
</comment>
<name>A0A0E4CXU1_9BACL</name>
<dbReference type="PROSITE" id="PS00917">
    <property type="entry name" value="ASN_GLN_ASE_2"/>
    <property type="match status" value="1"/>
</dbReference>
<dbReference type="Gene3D" id="3.40.50.40">
    <property type="match status" value="1"/>
</dbReference>
<dbReference type="InterPro" id="IPR004550">
    <property type="entry name" value="AsnASE_II"/>
</dbReference>
<feature type="active site" description="O-isoaspartyl threonine intermediate" evidence="5">
    <location>
        <position position="31"/>
    </location>
</feature>
<evidence type="ECO:0000313" key="12">
    <source>
        <dbReference type="EMBL" id="CQR56714.1"/>
    </source>
</evidence>
<dbReference type="FunFam" id="3.40.50.1170:FF:000001">
    <property type="entry name" value="L-asparaginase 2"/>
    <property type="match status" value="1"/>
</dbReference>
<sequence length="345" mass="37126">MIIPVPEVNFTASPFYNPSLKNVVILATGGTIAGSGEAHKTLNYEPGALSIQDLLDSVPHLERVANCAGVQVSNLCSADITSEHWLTLAALINTLALREDVHGFVITHGTDTLDETSYFLNLVIKTDKPVIITGSMRPATAISPDGPLNLYQSVALAANPEASGQGVMVVFAEGIYSGRDVQKVNTFKANAFDERDFGCLGYMRDSEAFFYTRSLKKHTTAAQFDISALEQLPQVSVAYFHVDADPGILDYLATLSKGIVIAGAGGGIYSKPWIDKVGELKNNDIPVVRCSRISSGITLKDSYIDLSANSIPCNSLVPQKARILLSLALTQTTGYEEIAAMFNEY</sequence>
<dbReference type="PANTHER" id="PTHR11707">
    <property type="entry name" value="L-ASPARAGINASE"/>
    <property type="match status" value="1"/>
</dbReference>
<evidence type="ECO:0000313" key="13">
    <source>
        <dbReference type="Proteomes" id="UP000033163"/>
    </source>
</evidence>
<dbReference type="Gene3D" id="3.40.50.1170">
    <property type="entry name" value="L-asparaginase, N-terminal domain"/>
    <property type="match status" value="1"/>
</dbReference>
<dbReference type="STRING" id="483937.AMQ84_03050"/>
<organism evidence="12 13">
    <name type="scientific">Paenibacillus riograndensis SBR5</name>
    <dbReference type="NCBI Taxonomy" id="1073571"/>
    <lineage>
        <taxon>Bacteria</taxon>
        <taxon>Bacillati</taxon>
        <taxon>Bacillota</taxon>
        <taxon>Bacilli</taxon>
        <taxon>Bacillales</taxon>
        <taxon>Paenibacillaceae</taxon>
        <taxon>Paenibacillus</taxon>
        <taxon>Paenibacillus sonchi group</taxon>
    </lineage>
</organism>
<evidence type="ECO:0000259" key="10">
    <source>
        <dbReference type="Pfam" id="PF00710"/>
    </source>
</evidence>
<dbReference type="KEGG" id="pri:PRIO_4312"/>
<feature type="binding site" evidence="6">
    <location>
        <begin position="110"/>
        <end position="111"/>
    </location>
    <ligand>
        <name>substrate</name>
    </ligand>
</feature>
<evidence type="ECO:0000259" key="11">
    <source>
        <dbReference type="Pfam" id="PF17763"/>
    </source>
</evidence>
<dbReference type="GO" id="GO:0004067">
    <property type="term" value="F:asparaginase activity"/>
    <property type="evidence" value="ECO:0007669"/>
    <property type="project" value="UniProtKB-UniRule"/>
</dbReference>
<evidence type="ECO:0000256" key="9">
    <source>
        <dbReference type="RuleBase" id="RU004456"/>
    </source>
</evidence>
<dbReference type="Proteomes" id="UP000033163">
    <property type="component" value="Chromosome I"/>
</dbReference>
<dbReference type="PROSITE" id="PS51732">
    <property type="entry name" value="ASN_GLN_ASE_3"/>
    <property type="match status" value="1"/>
</dbReference>
<feature type="domain" description="L-asparaginase N-terminal" evidence="10">
    <location>
        <begin position="22"/>
        <end position="213"/>
    </location>
</feature>
<protein>
    <recommendedName>
        <fullName evidence="2">asparaginase</fullName>
        <ecNumber evidence="2">3.5.1.1</ecNumber>
    </recommendedName>
</protein>
<dbReference type="NCBIfam" id="TIGR00520">
    <property type="entry name" value="asnASE_II"/>
    <property type="match status" value="1"/>
</dbReference>
<dbReference type="PRINTS" id="PR00139">
    <property type="entry name" value="ASNGLNASE"/>
</dbReference>
<proteinExistence type="inferred from homology"/>
<feature type="active site" evidence="7">
    <location>
        <position position="31"/>
    </location>
</feature>
<reference evidence="13" key="1">
    <citation type="submission" date="2015-03" db="EMBL/GenBank/DDBJ databases">
        <authorList>
            <person name="Wibberg D."/>
        </authorList>
    </citation>
    <scope>NUCLEOTIDE SEQUENCE [LARGE SCALE GENOMIC DNA]</scope>
</reference>
<dbReference type="EC" id="3.5.1.1" evidence="2"/>
<dbReference type="PIRSF" id="PIRSF001220">
    <property type="entry name" value="L-ASNase_gatD"/>
    <property type="match status" value="1"/>
</dbReference>
<dbReference type="Pfam" id="PF17763">
    <property type="entry name" value="Asparaginase_C"/>
    <property type="match status" value="1"/>
</dbReference>
<accession>A0A0E4CXU1</accession>
<feature type="domain" description="Asparaginase/glutaminase C-terminal" evidence="11">
    <location>
        <begin position="234"/>
        <end position="342"/>
    </location>
</feature>
<feature type="binding site" evidence="6">
    <location>
        <position position="77"/>
    </location>
    <ligand>
        <name>substrate</name>
    </ligand>
</feature>
<dbReference type="PROSITE" id="PS00144">
    <property type="entry name" value="ASN_GLN_ASE_1"/>
    <property type="match status" value="1"/>
</dbReference>
<evidence type="ECO:0000256" key="6">
    <source>
        <dbReference type="PIRSR" id="PIRSR001220-2"/>
    </source>
</evidence>
<dbReference type="SUPFAM" id="SSF53774">
    <property type="entry name" value="Glutaminase/Asparaginase"/>
    <property type="match status" value="1"/>
</dbReference>
<evidence type="ECO:0000256" key="2">
    <source>
        <dbReference type="ARBA" id="ARBA00012920"/>
    </source>
</evidence>